<evidence type="ECO:0000256" key="13">
    <source>
        <dbReference type="PIRNR" id="PIRNR001365"/>
    </source>
</evidence>
<evidence type="ECO:0000313" key="17">
    <source>
        <dbReference type="Proteomes" id="UP000198517"/>
    </source>
</evidence>
<comment type="similarity">
    <text evidence="3 12 13">Belongs to the DapA family.</text>
</comment>
<dbReference type="RefSeq" id="WP_092735604.1">
    <property type="nucleotide sequence ID" value="NZ_FNAS01000001.1"/>
</dbReference>
<protein>
    <recommendedName>
        <fullName evidence="4 12">4-hydroxy-tetrahydrodipicolinate synthase</fullName>
        <shortName evidence="12">HTPA synthase</shortName>
        <ecNumber evidence="4 12">4.3.3.7</ecNumber>
    </recommendedName>
</protein>
<keyword evidence="7 12" id="KW-0220">Diaminopimelate biosynthesis</keyword>
<sequence>MKALKGLGVALITPFKQDLSIDFDALTRLVEYNIENGTHFFVVLGTTAEAATLSAEEKDKVIRHIIKVNDNRLPLVLGIGGNNTMAVKHQIESTDLSAFEAVLSVSPYYNKPNQEGLYQHYRVLASTGKNIIIYNVPGRTGQNIDASTTLRLAQDFPNLICIKEAGPNISQYFDILRKKPEHFSLLSGDDEFTLPVTLAGGDGVISVIGQAYPKHFSEMLKLAKENKVQEAYKIHNKLVEITRLIFAEGNPCGIKAVLSEMQIIENHLRLPLVKASESLTQRIKTEMQHLDSSPMSV</sequence>
<comment type="subcellular location">
    <subcellularLocation>
        <location evidence="12">Cytoplasm</location>
    </subcellularLocation>
</comment>
<dbReference type="PANTHER" id="PTHR12128:SF66">
    <property type="entry name" value="4-HYDROXY-2-OXOGLUTARATE ALDOLASE, MITOCHONDRIAL"/>
    <property type="match status" value="1"/>
</dbReference>
<evidence type="ECO:0000256" key="4">
    <source>
        <dbReference type="ARBA" id="ARBA00012086"/>
    </source>
</evidence>
<comment type="function">
    <text evidence="1 12">Catalyzes the condensation of (S)-aspartate-beta-semialdehyde [(S)-ASA] and pyruvate to 4-hydroxy-tetrahydrodipicolinate (HTPA).</text>
</comment>
<dbReference type="STRING" id="1071918.SAMN05421544_101158"/>
<accession>A0A1G6YGE4</accession>
<feature type="site" description="Part of a proton relay during catalysis" evidence="12">
    <location>
        <position position="109"/>
    </location>
</feature>
<keyword evidence="8 12" id="KW-0457">Lysine biosynthesis</keyword>
<name>A0A1G6YGE4_9FLAO</name>
<organism evidence="16 17">
    <name type="scientific">Riemerella columbipharyngis</name>
    <dbReference type="NCBI Taxonomy" id="1071918"/>
    <lineage>
        <taxon>Bacteria</taxon>
        <taxon>Pseudomonadati</taxon>
        <taxon>Bacteroidota</taxon>
        <taxon>Flavobacteriia</taxon>
        <taxon>Flavobacteriales</taxon>
        <taxon>Weeksellaceae</taxon>
        <taxon>Riemerella</taxon>
    </lineage>
</organism>
<feature type="active site" description="Proton donor/acceptor" evidence="12 14">
    <location>
        <position position="134"/>
    </location>
</feature>
<keyword evidence="6 12" id="KW-0028">Amino-acid biosynthesis</keyword>
<feature type="binding site" evidence="12 15">
    <location>
        <position position="205"/>
    </location>
    <ligand>
        <name>pyruvate</name>
        <dbReference type="ChEBI" id="CHEBI:15361"/>
    </ligand>
</feature>
<dbReference type="InterPro" id="IPR005263">
    <property type="entry name" value="DapA"/>
</dbReference>
<evidence type="ECO:0000256" key="8">
    <source>
        <dbReference type="ARBA" id="ARBA00023154"/>
    </source>
</evidence>
<dbReference type="CDD" id="cd00950">
    <property type="entry name" value="DHDPS"/>
    <property type="match status" value="1"/>
</dbReference>
<keyword evidence="17" id="KW-1185">Reference proteome</keyword>
<evidence type="ECO:0000256" key="15">
    <source>
        <dbReference type="PIRSR" id="PIRSR001365-2"/>
    </source>
</evidence>
<dbReference type="SUPFAM" id="SSF51569">
    <property type="entry name" value="Aldolase"/>
    <property type="match status" value="1"/>
</dbReference>
<gene>
    <name evidence="12" type="primary">dapA</name>
    <name evidence="16" type="ORF">SAMN05421544_101158</name>
</gene>
<evidence type="ECO:0000256" key="12">
    <source>
        <dbReference type="HAMAP-Rule" id="MF_00418"/>
    </source>
</evidence>
<dbReference type="PANTHER" id="PTHR12128">
    <property type="entry name" value="DIHYDRODIPICOLINATE SYNTHASE"/>
    <property type="match status" value="1"/>
</dbReference>
<keyword evidence="9 12" id="KW-0456">Lyase</keyword>
<feature type="binding site" evidence="12 15">
    <location>
        <position position="47"/>
    </location>
    <ligand>
        <name>pyruvate</name>
        <dbReference type="ChEBI" id="CHEBI:15361"/>
    </ligand>
</feature>
<evidence type="ECO:0000256" key="6">
    <source>
        <dbReference type="ARBA" id="ARBA00022605"/>
    </source>
</evidence>
<dbReference type="HAMAP" id="MF_00418">
    <property type="entry name" value="DapA"/>
    <property type="match status" value="1"/>
</dbReference>
<evidence type="ECO:0000256" key="9">
    <source>
        <dbReference type="ARBA" id="ARBA00023239"/>
    </source>
</evidence>
<reference evidence="16 17" key="1">
    <citation type="submission" date="2016-10" db="EMBL/GenBank/DDBJ databases">
        <authorList>
            <person name="de Groot N.N."/>
        </authorList>
    </citation>
    <scope>NUCLEOTIDE SEQUENCE [LARGE SCALE GENOMIC DNA]</scope>
    <source>
        <strain evidence="16 17">DSM 24015</strain>
    </source>
</reference>
<comment type="caution">
    <text evidence="12">Was originally thought to be a dihydrodipicolinate synthase (DHDPS), catalyzing the condensation of (S)-aspartate-beta-semialdehyde [(S)-ASA] and pyruvate to dihydrodipicolinate (DHDP). However, it was shown in E.coli that the product of the enzymatic reaction is not dihydrodipicolinate but in fact (4S)-4-hydroxy-2,3,4,5-tetrahydro-(2S)-dipicolinic acid (HTPA), and that the consecutive dehydration reaction leading to DHDP is not spontaneous but catalyzed by DapB.</text>
</comment>
<dbReference type="SMART" id="SM01130">
    <property type="entry name" value="DHDPS"/>
    <property type="match status" value="1"/>
</dbReference>
<keyword evidence="5 12" id="KW-0963">Cytoplasm</keyword>
<evidence type="ECO:0000256" key="5">
    <source>
        <dbReference type="ARBA" id="ARBA00022490"/>
    </source>
</evidence>
<evidence type="ECO:0000313" key="16">
    <source>
        <dbReference type="EMBL" id="SDD89544.1"/>
    </source>
</evidence>
<dbReference type="GO" id="GO:0009089">
    <property type="term" value="P:lysine biosynthetic process via diaminopimelate"/>
    <property type="evidence" value="ECO:0007669"/>
    <property type="project" value="UniProtKB-UniRule"/>
</dbReference>
<dbReference type="GO" id="GO:0019877">
    <property type="term" value="P:diaminopimelate biosynthetic process"/>
    <property type="evidence" value="ECO:0007669"/>
    <property type="project" value="UniProtKB-UniRule"/>
</dbReference>
<dbReference type="Gene3D" id="3.20.20.70">
    <property type="entry name" value="Aldolase class I"/>
    <property type="match status" value="1"/>
</dbReference>
<proteinExistence type="inferred from homology"/>
<dbReference type="EMBL" id="FNAS01000001">
    <property type="protein sequence ID" value="SDD89544.1"/>
    <property type="molecule type" value="Genomic_DNA"/>
</dbReference>
<dbReference type="OrthoDB" id="9782828at2"/>
<comment type="pathway">
    <text evidence="2 12">Amino-acid biosynthesis; L-lysine biosynthesis via DAP pathway; (S)-tetrahydrodipicolinate from L-aspartate: step 3/4.</text>
</comment>
<feature type="site" description="Part of a proton relay during catalysis" evidence="12">
    <location>
        <position position="46"/>
    </location>
</feature>
<evidence type="ECO:0000256" key="1">
    <source>
        <dbReference type="ARBA" id="ARBA00003294"/>
    </source>
</evidence>
<dbReference type="AlphaFoldDB" id="A0A1G6YGE4"/>
<dbReference type="NCBIfam" id="TIGR00674">
    <property type="entry name" value="dapA"/>
    <property type="match status" value="1"/>
</dbReference>
<dbReference type="UniPathway" id="UPA00034">
    <property type="reaction ID" value="UER00017"/>
</dbReference>
<dbReference type="PRINTS" id="PR00146">
    <property type="entry name" value="DHPICSNTHASE"/>
</dbReference>
<dbReference type="EC" id="4.3.3.7" evidence="4 12"/>
<dbReference type="GO" id="GO:0005829">
    <property type="term" value="C:cytosol"/>
    <property type="evidence" value="ECO:0007669"/>
    <property type="project" value="TreeGrafter"/>
</dbReference>
<evidence type="ECO:0000256" key="11">
    <source>
        <dbReference type="ARBA" id="ARBA00047836"/>
    </source>
</evidence>
<evidence type="ECO:0000256" key="3">
    <source>
        <dbReference type="ARBA" id="ARBA00007592"/>
    </source>
</evidence>
<evidence type="ECO:0000256" key="2">
    <source>
        <dbReference type="ARBA" id="ARBA00005120"/>
    </source>
</evidence>
<comment type="catalytic activity">
    <reaction evidence="11 12">
        <text>L-aspartate 4-semialdehyde + pyruvate = (2S,4S)-4-hydroxy-2,3,4,5-tetrahydrodipicolinate + H2O + H(+)</text>
        <dbReference type="Rhea" id="RHEA:34171"/>
        <dbReference type="ChEBI" id="CHEBI:15361"/>
        <dbReference type="ChEBI" id="CHEBI:15377"/>
        <dbReference type="ChEBI" id="CHEBI:15378"/>
        <dbReference type="ChEBI" id="CHEBI:67139"/>
        <dbReference type="ChEBI" id="CHEBI:537519"/>
        <dbReference type="EC" id="4.3.3.7"/>
    </reaction>
</comment>
<comment type="subunit">
    <text evidence="12">Homotetramer; dimer of dimers.</text>
</comment>
<dbReference type="Proteomes" id="UP000198517">
    <property type="component" value="Unassembled WGS sequence"/>
</dbReference>
<evidence type="ECO:0000256" key="10">
    <source>
        <dbReference type="ARBA" id="ARBA00023270"/>
    </source>
</evidence>
<dbReference type="InterPro" id="IPR002220">
    <property type="entry name" value="DapA-like"/>
</dbReference>
<feature type="active site" description="Schiff-base intermediate with substrate" evidence="12 14">
    <location>
        <position position="163"/>
    </location>
</feature>
<dbReference type="InterPro" id="IPR013785">
    <property type="entry name" value="Aldolase_TIM"/>
</dbReference>
<evidence type="ECO:0000256" key="7">
    <source>
        <dbReference type="ARBA" id="ARBA00022915"/>
    </source>
</evidence>
<dbReference type="PIRSF" id="PIRSF001365">
    <property type="entry name" value="DHDPS"/>
    <property type="match status" value="1"/>
</dbReference>
<dbReference type="GO" id="GO:0008840">
    <property type="term" value="F:4-hydroxy-tetrahydrodipicolinate synthase activity"/>
    <property type="evidence" value="ECO:0007669"/>
    <property type="project" value="UniProtKB-UniRule"/>
</dbReference>
<keyword evidence="10 12" id="KW-0704">Schiff base</keyword>
<evidence type="ECO:0000256" key="14">
    <source>
        <dbReference type="PIRSR" id="PIRSR001365-1"/>
    </source>
</evidence>
<dbReference type="Pfam" id="PF00701">
    <property type="entry name" value="DHDPS"/>
    <property type="match status" value="1"/>
</dbReference>